<evidence type="ECO:0000313" key="3">
    <source>
        <dbReference type="Proteomes" id="UP000027980"/>
    </source>
</evidence>
<feature type="domain" description="Peptidase C45 hydrolase" evidence="1">
    <location>
        <begin position="103"/>
        <end position="300"/>
    </location>
</feature>
<dbReference type="PANTHER" id="PTHR34180:SF1">
    <property type="entry name" value="BETA-ALANYL-DOPAMINE_CARCININE HYDROLASE"/>
    <property type="match status" value="1"/>
</dbReference>
<sequence length="343" mass="38332">MEEIKAAIIQARGSAYEIGKNTAAAYAKNPILQQFSQLASQQTNYEEIKALFSDYAPHLLDELQGLADGLGLSLQDAAVLYSGYNLPRPQALGCSAYVDQFQYVRNYDFSPSLYDHCLSFIAPEEVFGSIGYNLQLIGRHDGVNEKGLAIGLHFVSNSGYQKGLSAWSVLRIALDTCETTQQVINLFKELPHAACYNFSVGDAQGSHAVIEVAPEKLCVRSSRAGLNCVNHFQHGELEAFNRQDMTSSVKRDNFLLNLDKSEMTQEELFDLFSDPASPLFFEDYDQLFGTLHTFAYSFQTWQLITSLSRGNPLEIDIEDWFAGKDLKIDMLYGRIKKEPTPEG</sequence>
<name>A0A075LJE1_9BACI</name>
<protein>
    <recommendedName>
        <fullName evidence="1">Peptidase C45 hydrolase domain-containing protein</fullName>
    </recommendedName>
</protein>
<dbReference type="InterPro" id="IPR029055">
    <property type="entry name" value="Ntn_hydrolases_N"/>
</dbReference>
<accession>A0A075LJE1</accession>
<dbReference type="InterPro" id="IPR047801">
    <property type="entry name" value="Peptidase_C45"/>
</dbReference>
<proteinExistence type="predicted"/>
<dbReference type="CDD" id="cd01935">
    <property type="entry name" value="Ntn_CGH_like"/>
    <property type="match status" value="1"/>
</dbReference>
<dbReference type="OrthoDB" id="8617387at2"/>
<dbReference type="HOGENOM" id="CLU_064034_0_0_9"/>
<reference evidence="2 3" key="1">
    <citation type="submission" date="2014-07" db="EMBL/GenBank/DDBJ databases">
        <title>Complete genome sequence of a moderately halophilic bacterium Terribacillus aidingensis MP602, isolated from Cryptomeria fortunei in Tianmu mountain in China.</title>
        <authorList>
            <person name="Wang Y."/>
            <person name="Lu P."/>
            <person name="Zhang L."/>
        </authorList>
    </citation>
    <scope>NUCLEOTIDE SEQUENCE [LARGE SCALE GENOMIC DNA]</scope>
    <source>
        <strain evidence="2 3">MP602</strain>
    </source>
</reference>
<dbReference type="InterPro" id="IPR005079">
    <property type="entry name" value="Peptidase_C45_hydrolase"/>
</dbReference>
<dbReference type="AlphaFoldDB" id="A0A075LJE1"/>
<dbReference type="EMBL" id="CP008876">
    <property type="protein sequence ID" value="AIF66246.1"/>
    <property type="molecule type" value="Genomic_DNA"/>
</dbReference>
<dbReference type="InterPro" id="IPR047794">
    <property type="entry name" value="C45_proenzyme-like"/>
</dbReference>
<gene>
    <name evidence="2" type="ORF">GZ22_06185</name>
</gene>
<dbReference type="GeneID" id="34221374"/>
<dbReference type="Proteomes" id="UP000027980">
    <property type="component" value="Chromosome"/>
</dbReference>
<dbReference type="RefSeq" id="WP_038559847.1">
    <property type="nucleotide sequence ID" value="NZ_CP008876.1"/>
</dbReference>
<evidence type="ECO:0000259" key="1">
    <source>
        <dbReference type="Pfam" id="PF03417"/>
    </source>
</evidence>
<dbReference type="NCBIfam" id="NF040521">
    <property type="entry name" value="C45_proenzyme"/>
    <property type="match status" value="1"/>
</dbReference>
<evidence type="ECO:0000313" key="2">
    <source>
        <dbReference type="EMBL" id="AIF66246.1"/>
    </source>
</evidence>
<organism evidence="2 3">
    <name type="scientific">Terribacillus saccharophilus</name>
    <dbReference type="NCBI Taxonomy" id="361277"/>
    <lineage>
        <taxon>Bacteria</taxon>
        <taxon>Bacillati</taxon>
        <taxon>Bacillota</taxon>
        <taxon>Bacilli</taxon>
        <taxon>Bacillales</taxon>
        <taxon>Bacillaceae</taxon>
        <taxon>Terribacillus</taxon>
    </lineage>
</organism>
<dbReference type="Pfam" id="PF03417">
    <property type="entry name" value="AAT"/>
    <property type="match status" value="1"/>
</dbReference>
<dbReference type="KEGG" id="tap:GZ22_06185"/>
<dbReference type="Gene3D" id="3.60.60.10">
    <property type="entry name" value="Penicillin V Acylase, Chain A"/>
    <property type="match status" value="1"/>
</dbReference>
<dbReference type="SUPFAM" id="SSF56235">
    <property type="entry name" value="N-terminal nucleophile aminohydrolases (Ntn hydrolases)"/>
    <property type="match status" value="1"/>
</dbReference>
<dbReference type="PANTHER" id="PTHR34180">
    <property type="entry name" value="PEPTIDASE C45"/>
    <property type="match status" value="1"/>
</dbReference>